<evidence type="ECO:0000313" key="3">
    <source>
        <dbReference type="EMBL" id="OXV09516.1"/>
    </source>
</evidence>
<feature type="region of interest" description="Disordered" evidence="1">
    <location>
        <begin position="606"/>
        <end position="661"/>
    </location>
</feature>
<protein>
    <recommendedName>
        <fullName evidence="2">AAA+ ATPase domain-containing protein</fullName>
    </recommendedName>
</protein>
<dbReference type="PANTHER" id="PTHR23389">
    <property type="entry name" value="CHROMOSOME TRANSMISSION FIDELITY FACTOR 18"/>
    <property type="match status" value="1"/>
</dbReference>
<reference evidence="3 4" key="1">
    <citation type="journal article" date="2015" name="Environ. Microbiol.">
        <title>Metagenome sequence of Elaphomyces granulatus from sporocarp tissue reveals Ascomycota ectomycorrhizal fingerprints of genome expansion and a Proteobacteria-rich microbiome.</title>
        <authorList>
            <person name="Quandt C.A."/>
            <person name="Kohler A."/>
            <person name="Hesse C.N."/>
            <person name="Sharpton T.J."/>
            <person name="Martin F."/>
            <person name="Spatafora J.W."/>
        </authorList>
    </citation>
    <scope>NUCLEOTIDE SEQUENCE [LARGE SCALE GENOMIC DNA]</scope>
    <source>
        <strain evidence="3 4">OSC145934</strain>
    </source>
</reference>
<accession>A0A232LZI8</accession>
<dbReference type="SUPFAM" id="SSF52540">
    <property type="entry name" value="P-loop containing nucleoside triphosphate hydrolases"/>
    <property type="match status" value="1"/>
</dbReference>
<evidence type="ECO:0000259" key="2">
    <source>
        <dbReference type="SMART" id="SM00382"/>
    </source>
</evidence>
<dbReference type="EMBL" id="NPHW01003490">
    <property type="protein sequence ID" value="OXV09516.1"/>
    <property type="molecule type" value="Genomic_DNA"/>
</dbReference>
<dbReference type="OrthoDB" id="10064318at2759"/>
<keyword evidence="4" id="KW-1185">Reference proteome</keyword>
<dbReference type="AlphaFoldDB" id="A0A232LZI8"/>
<comment type="caution">
    <text evidence="3">The sequence shown here is derived from an EMBL/GenBank/DDBJ whole genome shotgun (WGS) entry which is preliminary data.</text>
</comment>
<dbReference type="GO" id="GO:0016887">
    <property type="term" value="F:ATP hydrolysis activity"/>
    <property type="evidence" value="ECO:0007669"/>
    <property type="project" value="InterPro"/>
</dbReference>
<feature type="domain" description="AAA+ ATPase" evidence="2">
    <location>
        <begin position="694"/>
        <end position="872"/>
    </location>
</feature>
<dbReference type="InterPro" id="IPR003593">
    <property type="entry name" value="AAA+_ATPase"/>
</dbReference>
<feature type="non-terminal residue" evidence="3">
    <location>
        <position position="1"/>
    </location>
</feature>
<dbReference type="GO" id="GO:0005634">
    <property type="term" value="C:nucleus"/>
    <property type="evidence" value="ECO:0007669"/>
    <property type="project" value="TreeGrafter"/>
</dbReference>
<dbReference type="SMART" id="SM00382">
    <property type="entry name" value="AAA"/>
    <property type="match status" value="1"/>
</dbReference>
<feature type="compositionally biased region" description="Low complexity" evidence="1">
    <location>
        <begin position="1249"/>
        <end position="1263"/>
    </location>
</feature>
<organism evidence="3 4">
    <name type="scientific">Elaphomyces granulatus</name>
    <dbReference type="NCBI Taxonomy" id="519963"/>
    <lineage>
        <taxon>Eukaryota</taxon>
        <taxon>Fungi</taxon>
        <taxon>Dikarya</taxon>
        <taxon>Ascomycota</taxon>
        <taxon>Pezizomycotina</taxon>
        <taxon>Eurotiomycetes</taxon>
        <taxon>Eurotiomycetidae</taxon>
        <taxon>Eurotiales</taxon>
        <taxon>Elaphomycetaceae</taxon>
        <taxon>Elaphomyces</taxon>
    </lineage>
</organism>
<dbReference type="InterPro" id="IPR003959">
    <property type="entry name" value="ATPase_AAA_core"/>
</dbReference>
<dbReference type="Proteomes" id="UP000243515">
    <property type="component" value="Unassembled WGS sequence"/>
</dbReference>
<dbReference type="GO" id="GO:0003677">
    <property type="term" value="F:DNA binding"/>
    <property type="evidence" value="ECO:0007669"/>
    <property type="project" value="TreeGrafter"/>
</dbReference>
<evidence type="ECO:0000313" key="4">
    <source>
        <dbReference type="Proteomes" id="UP000243515"/>
    </source>
</evidence>
<feature type="compositionally biased region" description="Acidic residues" evidence="1">
    <location>
        <begin position="646"/>
        <end position="661"/>
    </location>
</feature>
<proteinExistence type="predicted"/>
<feature type="compositionally biased region" description="Basic residues" evidence="1">
    <location>
        <begin position="616"/>
        <end position="630"/>
    </location>
</feature>
<feature type="region of interest" description="Disordered" evidence="1">
    <location>
        <begin position="110"/>
        <end position="157"/>
    </location>
</feature>
<dbReference type="InterPro" id="IPR027417">
    <property type="entry name" value="P-loop_NTPase"/>
</dbReference>
<sequence length="1263" mass="138823">SRRQLLLTSSRHSSCFLVTCSSQLKIFIDAGKMSVGVVAKRAMGQGEQRTLHPFFGQYGRNAAGTASQIASHQPSKLENDAGMKIIEQRNAVDLVDKRLVPLVEHITDSNDSISKRPATRKNGLSDGDSNSTRRKRRRTRLSTVPDSEQPDESFNLQDMIKPVGQENSLALSKIPESRGSSSENDAGFSKNSTAILTEQHLHYLDEQASSVVNPCSNPQSPAPNVLEPDEPEPVPANGTLSGLDLKKESSAKKILKLNPNGRLLSSPPLVGLEERGTGKAKNTRNSTSKARKPTGSRLVVIRYGIDGASKERIGRAIQSIVSDKHRHEAQHHATSVLDTKPPKPTHPFFLNKSLRPAEKPTSSQTKSCISATTDSYQAEEMKSPLASISEISNTVSHHRRNVVQHPKPYFARYSSPITPLWPPRDLVNVRDVEIKPCEPLRSGSALSEHKQRKGKGSIIRIGDLENVLLAKLRRTVLDVSPSCASQLELSALETLRMPTRDLSSGRVLQKGMLDQLSSSSAALCESSGEPRRFGGDGKRTSCHPAIAKLNSSLPSSMSAFDTGNYDSVQWTQKYAPTSAEEVLQAGPEALTLRDWLKNLMVSVVDTGRPGRDNQKLKHKRSNSRKRPKRCTRPEKLDGFIVSSGDEASEMDEVSDSDEDELAGDVTVPSRRSVVRAGDFKSILGSKCTGERDRMVNALLISGPSGCGKTASVYAAAKELDFEVFELNAGGRRSAKDIAERVGDMTQNHLVQTSDGDGVARSVSQDQDLTSAGQRKMNGFFNRITSDATKPYRQTKKVPNELAEATSVKASRNHKQSLILLEEADILFDEDKQFWTGVLALVSQSKRPIVITCNDESLIPLADLSLHAILRYRSPPHDLAVDYLLLLAANEGHMLKRDAINDLYSVTNQDIRKSIMELNFWCQIGVGSKNSGLDWMIDRWPRGADRDSHGGPLRVISMNTYASFMGWFSRDIIVDMDPLERETELLFEGLDWWQLGIQDMLQPAVSQCPEFTNTNSAALDLLFQEAQIADAKSDLDVLCTSWSLEHTKDILDTSISELPERQKANYVEGYPLLIADSRRDNTSLSASLGLTICVLLNNLSSGDCHSGGECAAAGRVLEKTARTHAPCFSRSEVLAAFEPITFENGTAVISEDLAPYIRAIVAFDLRLEKYRLDLSSILSQTRSRTRKIRKTRASRAALEGGDKASTRRERWFPKDTNSTQILATGGKEWQDVLVRSGHFCVPSVTRARSESSQSASESSGDGGF</sequence>
<feature type="region of interest" description="Disordered" evidence="1">
    <location>
        <begin position="211"/>
        <end position="245"/>
    </location>
</feature>
<dbReference type="GO" id="GO:0005524">
    <property type="term" value="F:ATP binding"/>
    <property type="evidence" value="ECO:0007669"/>
    <property type="project" value="InterPro"/>
</dbReference>
<feature type="region of interest" description="Disordered" evidence="1">
    <location>
        <begin position="265"/>
        <end position="295"/>
    </location>
</feature>
<evidence type="ECO:0000256" key="1">
    <source>
        <dbReference type="SAM" id="MobiDB-lite"/>
    </source>
</evidence>
<dbReference type="Gene3D" id="3.40.50.300">
    <property type="entry name" value="P-loop containing nucleotide triphosphate hydrolases"/>
    <property type="match status" value="1"/>
</dbReference>
<dbReference type="PANTHER" id="PTHR23389:SF21">
    <property type="entry name" value="ATPASE FAMILY AAA DOMAIN-CONTAINING PROTEIN 5"/>
    <property type="match status" value="1"/>
</dbReference>
<feature type="region of interest" description="Disordered" evidence="1">
    <location>
        <begin position="1187"/>
        <end position="1207"/>
    </location>
</feature>
<gene>
    <name evidence="3" type="ORF">Egran_02721</name>
</gene>
<dbReference type="Pfam" id="PF00004">
    <property type="entry name" value="AAA"/>
    <property type="match status" value="1"/>
</dbReference>
<feature type="region of interest" description="Disordered" evidence="1">
    <location>
        <begin position="1243"/>
        <end position="1263"/>
    </location>
</feature>
<name>A0A232LZI8_9EURO</name>
<feature type="compositionally biased region" description="Polar residues" evidence="1">
    <location>
        <begin position="141"/>
        <end position="156"/>
    </location>
</feature>